<name>A0ABW1RZQ0_9LACO</name>
<dbReference type="PANTHER" id="PTHR34390:SF1">
    <property type="entry name" value="SUCCINATE TRANSPORTER SUBUNIT YJJB-RELATED"/>
    <property type="match status" value="1"/>
</dbReference>
<gene>
    <name evidence="10" type="ORF">ACFP5Y_05300</name>
</gene>
<keyword evidence="4 8" id="KW-0812">Transmembrane</keyword>
<evidence type="ECO:0000313" key="10">
    <source>
        <dbReference type="EMBL" id="MFC6180635.1"/>
    </source>
</evidence>
<evidence type="ECO:0000256" key="8">
    <source>
        <dbReference type="SAM" id="Phobius"/>
    </source>
</evidence>
<dbReference type="RefSeq" id="WP_137628502.1">
    <property type="nucleotide sequence ID" value="NZ_BJDJ01000009.1"/>
</dbReference>
<proteinExistence type="inferred from homology"/>
<comment type="caution">
    <text evidence="10">The sequence shown here is derived from an EMBL/GenBank/DDBJ whole genome shotgun (WGS) entry which is preliminary data.</text>
</comment>
<evidence type="ECO:0000256" key="2">
    <source>
        <dbReference type="ARBA" id="ARBA00022475"/>
    </source>
</evidence>
<evidence type="ECO:0000256" key="6">
    <source>
        <dbReference type="ARBA" id="ARBA00023136"/>
    </source>
</evidence>
<keyword evidence="6 8" id="KW-0472">Membrane</keyword>
<evidence type="ECO:0000256" key="5">
    <source>
        <dbReference type="ARBA" id="ARBA00022989"/>
    </source>
</evidence>
<accession>A0ABW1RZQ0</accession>
<reference evidence="11" key="1">
    <citation type="journal article" date="2019" name="Int. J. Syst. Evol. Microbiol.">
        <title>The Global Catalogue of Microorganisms (GCM) 10K type strain sequencing project: providing services to taxonomists for standard genome sequencing and annotation.</title>
        <authorList>
            <consortium name="The Broad Institute Genomics Platform"/>
            <consortium name="The Broad Institute Genome Sequencing Center for Infectious Disease"/>
            <person name="Wu L."/>
            <person name="Ma J."/>
        </authorList>
    </citation>
    <scope>NUCLEOTIDE SEQUENCE [LARGE SCALE GENOMIC DNA]</scope>
    <source>
        <strain evidence="11">CCM 8933</strain>
    </source>
</reference>
<dbReference type="Pfam" id="PF12821">
    <property type="entry name" value="ThrE_2"/>
    <property type="match status" value="1"/>
</dbReference>
<evidence type="ECO:0000256" key="3">
    <source>
        <dbReference type="ARBA" id="ARBA00022519"/>
    </source>
</evidence>
<protein>
    <submittedName>
        <fullName evidence="10">Threonine/serine exporter family protein</fullName>
    </submittedName>
</protein>
<feature type="transmembrane region" description="Helical" evidence="8">
    <location>
        <begin position="78"/>
        <end position="96"/>
    </location>
</feature>
<feature type="transmembrane region" description="Helical" evidence="8">
    <location>
        <begin position="6"/>
        <end position="23"/>
    </location>
</feature>
<dbReference type="InterPro" id="IPR024528">
    <property type="entry name" value="ThrE_2"/>
</dbReference>
<keyword evidence="5 8" id="KW-1133">Transmembrane helix</keyword>
<dbReference type="InterPro" id="IPR050539">
    <property type="entry name" value="ThrE_Dicarb/AminoAcid_Exp"/>
</dbReference>
<evidence type="ECO:0000256" key="1">
    <source>
        <dbReference type="ARBA" id="ARBA00004651"/>
    </source>
</evidence>
<dbReference type="Proteomes" id="UP001596282">
    <property type="component" value="Unassembled WGS sequence"/>
</dbReference>
<dbReference type="PANTHER" id="PTHR34390">
    <property type="entry name" value="UPF0442 PROTEIN YJJB-RELATED"/>
    <property type="match status" value="1"/>
</dbReference>
<keyword evidence="2" id="KW-1003">Cell membrane</keyword>
<feature type="domain" description="Threonine/Serine exporter ThrE" evidence="9">
    <location>
        <begin position="6"/>
        <end position="133"/>
    </location>
</feature>
<feature type="transmembrane region" description="Helical" evidence="8">
    <location>
        <begin position="54"/>
        <end position="71"/>
    </location>
</feature>
<comment type="subcellular location">
    <subcellularLocation>
        <location evidence="1">Cell membrane</location>
        <topology evidence="1">Multi-pass membrane protein</topology>
    </subcellularLocation>
</comment>
<organism evidence="10 11">
    <name type="scientific">Lactiplantibacillus daowaiensis</name>
    <dbReference type="NCBI Taxonomy" id="2559918"/>
    <lineage>
        <taxon>Bacteria</taxon>
        <taxon>Bacillati</taxon>
        <taxon>Bacillota</taxon>
        <taxon>Bacilli</taxon>
        <taxon>Lactobacillales</taxon>
        <taxon>Lactobacillaceae</taxon>
        <taxon>Lactiplantibacillus</taxon>
    </lineage>
</organism>
<evidence type="ECO:0000256" key="7">
    <source>
        <dbReference type="ARBA" id="ARBA00034125"/>
    </source>
</evidence>
<feature type="transmembrane region" description="Helical" evidence="8">
    <location>
        <begin position="30"/>
        <end position="48"/>
    </location>
</feature>
<keyword evidence="11" id="KW-1185">Reference proteome</keyword>
<evidence type="ECO:0000256" key="4">
    <source>
        <dbReference type="ARBA" id="ARBA00022692"/>
    </source>
</evidence>
<evidence type="ECO:0000259" key="9">
    <source>
        <dbReference type="Pfam" id="PF12821"/>
    </source>
</evidence>
<evidence type="ECO:0000313" key="11">
    <source>
        <dbReference type="Proteomes" id="UP001596282"/>
    </source>
</evidence>
<dbReference type="EMBL" id="JBHSSC010000014">
    <property type="protein sequence ID" value="MFC6180635.1"/>
    <property type="molecule type" value="Genomic_DNA"/>
</dbReference>
<sequence>MAIIGQLALAYVAVLGFGLIINIPRRALNIAGWIGTLTWGFYLIVQAFDGGVVLGSFIGSLGIGVLSNFAAHYKKMPSIIFNIPSLVSFVPGSQAYQMVRNFALSNYLTAVGFMLQVVMITGAIALGFLIAELTNRLIAFCRQQWVRLKQD</sequence>
<comment type="similarity">
    <text evidence="7">Belongs to the ThrE exporter (TC 2.A.79) family.</text>
</comment>
<feature type="transmembrane region" description="Helical" evidence="8">
    <location>
        <begin position="108"/>
        <end position="130"/>
    </location>
</feature>
<keyword evidence="3" id="KW-0997">Cell inner membrane</keyword>